<evidence type="ECO:0000313" key="4">
    <source>
        <dbReference type="Proteomes" id="UP000037069"/>
    </source>
</evidence>
<proteinExistence type="predicted"/>
<keyword evidence="2" id="KW-0812">Transmembrane</keyword>
<dbReference type="EMBL" id="JRES01001211">
    <property type="protein sequence ID" value="KNC24557.1"/>
    <property type="molecule type" value="Genomic_DNA"/>
</dbReference>
<feature type="compositionally biased region" description="Polar residues" evidence="1">
    <location>
        <begin position="264"/>
        <end position="275"/>
    </location>
</feature>
<keyword evidence="2" id="KW-1133">Transmembrane helix</keyword>
<feature type="region of interest" description="Disordered" evidence="1">
    <location>
        <begin position="258"/>
        <end position="293"/>
    </location>
</feature>
<accession>A0A0L0BWZ1</accession>
<feature type="transmembrane region" description="Helical" evidence="2">
    <location>
        <begin position="107"/>
        <end position="129"/>
    </location>
</feature>
<organism evidence="3 4">
    <name type="scientific">Lucilia cuprina</name>
    <name type="common">Green bottle fly</name>
    <name type="synonym">Australian sheep blowfly</name>
    <dbReference type="NCBI Taxonomy" id="7375"/>
    <lineage>
        <taxon>Eukaryota</taxon>
        <taxon>Metazoa</taxon>
        <taxon>Ecdysozoa</taxon>
        <taxon>Arthropoda</taxon>
        <taxon>Hexapoda</taxon>
        <taxon>Insecta</taxon>
        <taxon>Pterygota</taxon>
        <taxon>Neoptera</taxon>
        <taxon>Endopterygota</taxon>
        <taxon>Diptera</taxon>
        <taxon>Brachycera</taxon>
        <taxon>Muscomorpha</taxon>
        <taxon>Oestroidea</taxon>
        <taxon>Calliphoridae</taxon>
        <taxon>Luciliinae</taxon>
        <taxon>Lucilia</taxon>
    </lineage>
</organism>
<evidence type="ECO:0000313" key="3">
    <source>
        <dbReference type="EMBL" id="KNC24557.1"/>
    </source>
</evidence>
<evidence type="ECO:0000256" key="1">
    <source>
        <dbReference type="SAM" id="MobiDB-lite"/>
    </source>
</evidence>
<dbReference type="Proteomes" id="UP000037069">
    <property type="component" value="Unassembled WGS sequence"/>
</dbReference>
<name>A0A0L0BWZ1_LUCCU</name>
<protein>
    <submittedName>
        <fullName evidence="3">Uncharacterized protein</fullName>
    </submittedName>
</protein>
<comment type="caution">
    <text evidence="3">The sequence shown here is derived from an EMBL/GenBank/DDBJ whole genome shotgun (WGS) entry which is preliminary data.</text>
</comment>
<reference evidence="3 4" key="1">
    <citation type="journal article" date="2015" name="Nat. Commun.">
        <title>Lucilia cuprina genome unlocks parasitic fly biology to underpin future interventions.</title>
        <authorList>
            <person name="Anstead C.A."/>
            <person name="Korhonen P.K."/>
            <person name="Young N.D."/>
            <person name="Hall R.S."/>
            <person name="Jex A.R."/>
            <person name="Murali S.C."/>
            <person name="Hughes D.S."/>
            <person name="Lee S.F."/>
            <person name="Perry T."/>
            <person name="Stroehlein A.J."/>
            <person name="Ansell B.R."/>
            <person name="Breugelmans B."/>
            <person name="Hofmann A."/>
            <person name="Qu J."/>
            <person name="Dugan S."/>
            <person name="Lee S.L."/>
            <person name="Chao H."/>
            <person name="Dinh H."/>
            <person name="Han Y."/>
            <person name="Doddapaneni H.V."/>
            <person name="Worley K.C."/>
            <person name="Muzny D.M."/>
            <person name="Ioannidis P."/>
            <person name="Waterhouse R.M."/>
            <person name="Zdobnov E.M."/>
            <person name="James P.J."/>
            <person name="Bagnall N.H."/>
            <person name="Kotze A.C."/>
            <person name="Gibbs R.A."/>
            <person name="Richards S."/>
            <person name="Batterham P."/>
            <person name="Gasser R.B."/>
        </authorList>
    </citation>
    <scope>NUCLEOTIDE SEQUENCE [LARGE SCALE GENOMIC DNA]</scope>
    <source>
        <strain evidence="3 4">LS</strain>
        <tissue evidence="3">Full body</tissue>
    </source>
</reference>
<dbReference type="OrthoDB" id="8062551at2759"/>
<dbReference type="AlphaFoldDB" id="A0A0L0BWZ1"/>
<sequence>MAMLWMETYFLYCSVRLGVMVISILSFISLFVPSILFFAMGAAVLGPTLKLFTDDENFSKHPIVLAFTDKVENDANKLMVLFQLYFFAHMTASVLAFYGALKLKKYFLLPLIFFEFCRVIYCLACHILLMTVSKSRLNLGMLITTTLAGGFLILFLGYNWATCVALYQIITLINSERYKTLYGDDPFKPLIPKTYNPMVNESVHVLITPNSNDIDEQKKRNAFRNAANRKRQPQPQPIISVLPIDYLENNFNSNRNNVKWKESQWPTTTVQTPPESQRYPPPSGYNPSQRRNENNFRVNYNNWQWSELAPAVSARNKKNIYMGSRWYY</sequence>
<feature type="transmembrane region" description="Helical" evidence="2">
    <location>
        <begin position="80"/>
        <end position="101"/>
    </location>
</feature>
<keyword evidence="2" id="KW-0472">Membrane</keyword>
<evidence type="ECO:0000256" key="2">
    <source>
        <dbReference type="SAM" id="Phobius"/>
    </source>
</evidence>
<feature type="transmembrane region" description="Helical" evidence="2">
    <location>
        <begin position="141"/>
        <end position="161"/>
    </location>
</feature>
<feature type="transmembrane region" description="Helical" evidence="2">
    <location>
        <begin position="20"/>
        <end position="45"/>
    </location>
</feature>
<keyword evidence="4" id="KW-1185">Reference proteome</keyword>
<gene>
    <name evidence="3" type="ORF">FF38_00069</name>
</gene>
<dbReference type="STRING" id="7375.A0A0L0BWZ1"/>